<keyword evidence="2 4" id="KW-0413">Isomerase</keyword>
<dbReference type="InterPro" id="IPR036986">
    <property type="entry name" value="S4_RNA-bd_sf"/>
</dbReference>
<proteinExistence type="inferred from homology"/>
<evidence type="ECO:0000256" key="3">
    <source>
        <dbReference type="PROSITE-ProRule" id="PRU00182"/>
    </source>
</evidence>
<dbReference type="Gene3D" id="3.30.2350.10">
    <property type="entry name" value="Pseudouridine synthase"/>
    <property type="match status" value="1"/>
</dbReference>
<dbReference type="SUPFAM" id="SSF55174">
    <property type="entry name" value="Alpha-L RNA-binding motif"/>
    <property type="match status" value="1"/>
</dbReference>
<dbReference type="RefSeq" id="WP_248344321.1">
    <property type="nucleotide sequence ID" value="NZ_AP025592.1"/>
</dbReference>
<comment type="catalytic activity">
    <reaction evidence="4">
        <text>a uridine in RNA = a pseudouridine in RNA</text>
        <dbReference type="Rhea" id="RHEA:48348"/>
        <dbReference type="Rhea" id="RHEA-COMP:12068"/>
        <dbReference type="Rhea" id="RHEA-COMP:12069"/>
        <dbReference type="ChEBI" id="CHEBI:65314"/>
        <dbReference type="ChEBI" id="CHEBI:65315"/>
    </reaction>
</comment>
<evidence type="ECO:0000256" key="4">
    <source>
        <dbReference type="RuleBase" id="RU362028"/>
    </source>
</evidence>
<evidence type="ECO:0000313" key="6">
    <source>
        <dbReference type="EMBL" id="BDG07541.1"/>
    </source>
</evidence>
<dbReference type="PANTHER" id="PTHR21600">
    <property type="entry name" value="MITOCHONDRIAL RNA PSEUDOURIDINE SYNTHASE"/>
    <property type="match status" value="1"/>
</dbReference>
<feature type="domain" description="RNA-binding S4" evidence="5">
    <location>
        <begin position="8"/>
        <end position="63"/>
    </location>
</feature>
<dbReference type="InterPro" id="IPR050188">
    <property type="entry name" value="RluA_PseudoU_synthase"/>
</dbReference>
<keyword evidence="7" id="KW-1185">Reference proteome</keyword>
<dbReference type="PROSITE" id="PS01129">
    <property type="entry name" value="PSI_RLU"/>
    <property type="match status" value="1"/>
</dbReference>
<dbReference type="SMART" id="SM00363">
    <property type="entry name" value="S4"/>
    <property type="match status" value="1"/>
</dbReference>
<accession>A0ABN6N2X5</accession>
<keyword evidence="3" id="KW-0694">RNA-binding</keyword>
<dbReference type="InterPro" id="IPR020103">
    <property type="entry name" value="PsdUridine_synth_cat_dom_sf"/>
</dbReference>
<dbReference type="PANTHER" id="PTHR21600:SF44">
    <property type="entry name" value="RIBOSOMAL LARGE SUBUNIT PSEUDOURIDINE SYNTHASE D"/>
    <property type="match status" value="1"/>
</dbReference>
<comment type="function">
    <text evidence="4">Responsible for synthesis of pseudouridine from uracil.</text>
</comment>
<gene>
    <name evidence="6" type="primary">rluD</name>
    <name evidence="6" type="ORF">AMPC_06540</name>
</gene>
<name>A0ABN6N2X5_9BACT</name>
<dbReference type="Proteomes" id="UP001162734">
    <property type="component" value="Chromosome"/>
</dbReference>
<dbReference type="InterPro" id="IPR002942">
    <property type="entry name" value="S4_RNA-bd"/>
</dbReference>
<evidence type="ECO:0000256" key="2">
    <source>
        <dbReference type="ARBA" id="ARBA00023235"/>
    </source>
</evidence>
<dbReference type="EC" id="5.4.99.-" evidence="4"/>
<evidence type="ECO:0000313" key="7">
    <source>
        <dbReference type="Proteomes" id="UP001162734"/>
    </source>
</evidence>
<dbReference type="Pfam" id="PF01479">
    <property type="entry name" value="S4"/>
    <property type="match status" value="1"/>
</dbReference>
<evidence type="ECO:0000256" key="1">
    <source>
        <dbReference type="ARBA" id="ARBA00010876"/>
    </source>
</evidence>
<dbReference type="PROSITE" id="PS50889">
    <property type="entry name" value="S4"/>
    <property type="match status" value="1"/>
</dbReference>
<comment type="similarity">
    <text evidence="1 4">Belongs to the pseudouridine synthase RluA family.</text>
</comment>
<dbReference type="NCBIfam" id="TIGR00005">
    <property type="entry name" value="rluA_subfam"/>
    <property type="match status" value="1"/>
</dbReference>
<dbReference type="CDD" id="cd00165">
    <property type="entry name" value="S4"/>
    <property type="match status" value="1"/>
</dbReference>
<dbReference type="InterPro" id="IPR006224">
    <property type="entry name" value="PsdUridine_synth_RluA-like_CS"/>
</dbReference>
<dbReference type="InterPro" id="IPR006145">
    <property type="entry name" value="PsdUridine_synth_RsuA/RluA"/>
</dbReference>
<dbReference type="EMBL" id="AP025592">
    <property type="protein sequence ID" value="BDG07541.1"/>
    <property type="molecule type" value="Genomic_DNA"/>
</dbReference>
<sequence length="309" mass="33253">MPAELAGTRLDVAVTRLAPDLTRSRVQRLLADGAVRLDGRAARPAAKLRGGEELTIELPDPAPSGMLAQDLPLAVLYEDRDLVVLDKAAGMVVHPARGTPHSTVVNALLHRFGQGPGGERLGLVHRLDKDTSGCLVVAKTEAALAALQAAFKARSVEKTYLALCHGVLAPAGRLDTFYGRHPTDRTRYTSKARGGRRAVTEWKLVERFGDAACLAEVALHTGRTHQIRVHLSDAGHPLVADAVYGGARREARLPEDHPVRRAAAALGRQALHAARLAFDHPRTGRRLRFEAPLPADFLRALAVLRAPPA</sequence>
<dbReference type="SUPFAM" id="SSF55120">
    <property type="entry name" value="Pseudouridine synthase"/>
    <property type="match status" value="1"/>
</dbReference>
<evidence type="ECO:0000259" key="5">
    <source>
        <dbReference type="SMART" id="SM00363"/>
    </source>
</evidence>
<reference evidence="7" key="1">
    <citation type="journal article" date="2022" name="Int. J. Syst. Evol. Microbiol.">
        <title>Anaeromyxobacter oryzae sp. nov., Anaeromyxobacter diazotrophicus sp. nov. and Anaeromyxobacter paludicola sp. nov., isolated from paddy soils.</title>
        <authorList>
            <person name="Itoh H."/>
            <person name="Xu Z."/>
            <person name="Mise K."/>
            <person name="Masuda Y."/>
            <person name="Ushijima N."/>
            <person name="Hayakawa C."/>
            <person name="Shiratori Y."/>
            <person name="Senoo K."/>
        </authorList>
    </citation>
    <scope>NUCLEOTIDE SEQUENCE [LARGE SCALE GENOMIC DNA]</scope>
    <source>
        <strain evidence="7">Red630</strain>
    </source>
</reference>
<dbReference type="CDD" id="cd02869">
    <property type="entry name" value="PseudoU_synth_RluA_like"/>
    <property type="match status" value="1"/>
</dbReference>
<protein>
    <recommendedName>
        <fullName evidence="4">Pseudouridine synthase</fullName>
        <ecNumber evidence="4">5.4.99.-</ecNumber>
    </recommendedName>
</protein>
<dbReference type="InterPro" id="IPR006225">
    <property type="entry name" value="PsdUridine_synth_RluC/D"/>
</dbReference>
<dbReference type="Gene3D" id="3.10.290.10">
    <property type="entry name" value="RNA-binding S4 domain"/>
    <property type="match status" value="1"/>
</dbReference>
<organism evidence="6 7">
    <name type="scientific">Anaeromyxobacter paludicola</name>
    <dbReference type="NCBI Taxonomy" id="2918171"/>
    <lineage>
        <taxon>Bacteria</taxon>
        <taxon>Pseudomonadati</taxon>
        <taxon>Myxococcota</taxon>
        <taxon>Myxococcia</taxon>
        <taxon>Myxococcales</taxon>
        <taxon>Cystobacterineae</taxon>
        <taxon>Anaeromyxobacteraceae</taxon>
        <taxon>Anaeromyxobacter</taxon>
    </lineage>
</organism>
<dbReference type="Pfam" id="PF00849">
    <property type="entry name" value="PseudoU_synth_2"/>
    <property type="match status" value="1"/>
</dbReference>